<dbReference type="KEGG" id="cbot:ATE48_01830"/>
<accession>A0A1B1ADV9</accession>
<dbReference type="RefSeq" id="WP_066767265.1">
    <property type="nucleotide sequence ID" value="NZ_CP013244.1"/>
</dbReference>
<evidence type="ECO:0000313" key="3">
    <source>
        <dbReference type="Proteomes" id="UP000092498"/>
    </source>
</evidence>
<proteinExistence type="predicted"/>
<dbReference type="AlphaFoldDB" id="A0A1B1ADV9"/>
<dbReference type="InParanoid" id="A0A1B1ADV9"/>
<dbReference type="Proteomes" id="UP000092498">
    <property type="component" value="Chromosome"/>
</dbReference>
<evidence type="ECO:0000256" key="1">
    <source>
        <dbReference type="SAM" id="SignalP"/>
    </source>
</evidence>
<sequence length="83" mass="8945">MTSNRKVLIAAAAALALGAGAYAFGANAQTAPGERIVGYSVYAHSQYVLLQREDGSLRTCSRGRDSVLRRTQWECESQGTLPR</sequence>
<feature type="chain" id="PRO_5008518630" evidence="1">
    <location>
        <begin position="29"/>
        <end position="83"/>
    </location>
</feature>
<keyword evidence="3" id="KW-1185">Reference proteome</keyword>
<protein>
    <submittedName>
        <fullName evidence="2">Uncharacterized protein</fullName>
    </submittedName>
</protein>
<dbReference type="STRING" id="1759059.ATE48_01830"/>
<evidence type="ECO:0000313" key="2">
    <source>
        <dbReference type="EMBL" id="ANP44749.1"/>
    </source>
</evidence>
<feature type="signal peptide" evidence="1">
    <location>
        <begin position="1"/>
        <end position="28"/>
    </location>
</feature>
<dbReference type="EMBL" id="CP013244">
    <property type="protein sequence ID" value="ANP44749.1"/>
    <property type="molecule type" value="Genomic_DNA"/>
</dbReference>
<keyword evidence="1" id="KW-0732">Signal</keyword>
<name>A0A1B1ADV9_9PROT</name>
<reference evidence="2 3" key="1">
    <citation type="submission" date="2015-11" db="EMBL/GenBank/DDBJ databases">
        <title>Whole-Genome Sequence of Candidatus Oderbacter manganicum from the National Park Lower Oder Valley, Germany.</title>
        <authorList>
            <person name="Braun B."/>
            <person name="Liere K."/>
            <person name="Szewzyk U."/>
        </authorList>
    </citation>
    <scope>NUCLEOTIDE SEQUENCE [LARGE SCALE GENOMIC DNA]</scope>
    <source>
        <strain evidence="2 3">OTSz_A_272</strain>
    </source>
</reference>
<organism evidence="2 3">
    <name type="scientific">Candidatus Viadribacter manganicus</name>
    <dbReference type="NCBI Taxonomy" id="1759059"/>
    <lineage>
        <taxon>Bacteria</taxon>
        <taxon>Pseudomonadati</taxon>
        <taxon>Pseudomonadota</taxon>
        <taxon>Alphaproteobacteria</taxon>
        <taxon>Hyphomonadales</taxon>
        <taxon>Hyphomonadaceae</taxon>
        <taxon>Candidatus Viadribacter</taxon>
    </lineage>
</organism>
<gene>
    <name evidence="2" type="ORF">ATE48_01830</name>
</gene>